<dbReference type="GO" id="GO:0031267">
    <property type="term" value="F:small GTPase binding"/>
    <property type="evidence" value="ECO:0007669"/>
    <property type="project" value="TreeGrafter"/>
</dbReference>
<evidence type="ECO:0000259" key="3">
    <source>
        <dbReference type="PROSITE" id="PS50003"/>
    </source>
</evidence>
<dbReference type="SMART" id="SM00164">
    <property type="entry name" value="TBC"/>
    <property type="match status" value="1"/>
</dbReference>
<dbReference type="EMBL" id="JPKZ01000907">
    <property type="protein sequence ID" value="KHN84636.1"/>
    <property type="molecule type" value="Genomic_DNA"/>
</dbReference>
<dbReference type="Gene3D" id="1.10.472.80">
    <property type="entry name" value="Ypt/Rab-GAP domain of gyp1p, domain 3"/>
    <property type="match status" value="1"/>
</dbReference>
<evidence type="ECO:0000313" key="5">
    <source>
        <dbReference type="EMBL" id="KHN84636.1"/>
    </source>
</evidence>
<dbReference type="FunFam" id="1.10.8.270:FF:000026">
    <property type="entry name" value="TBC (Tre-2/Bub2/Cdc16) domain family"/>
    <property type="match status" value="1"/>
</dbReference>
<organism evidence="5 6">
    <name type="scientific">Toxocara canis</name>
    <name type="common">Canine roundworm</name>
    <dbReference type="NCBI Taxonomy" id="6265"/>
    <lineage>
        <taxon>Eukaryota</taxon>
        <taxon>Metazoa</taxon>
        <taxon>Ecdysozoa</taxon>
        <taxon>Nematoda</taxon>
        <taxon>Chromadorea</taxon>
        <taxon>Rhabditida</taxon>
        <taxon>Spirurina</taxon>
        <taxon>Ascaridomorpha</taxon>
        <taxon>Ascaridoidea</taxon>
        <taxon>Toxocaridae</taxon>
        <taxon>Toxocara</taxon>
    </lineage>
</organism>
<dbReference type="Gene3D" id="2.30.29.30">
    <property type="entry name" value="Pleckstrin-homology domain (PH domain)/Phosphotyrosine-binding domain (PTB)"/>
    <property type="match status" value="1"/>
</dbReference>
<dbReference type="InterPro" id="IPR035969">
    <property type="entry name" value="Rab-GAP_TBC_sf"/>
</dbReference>
<dbReference type="Pfam" id="PF00566">
    <property type="entry name" value="RabGAP-TBC"/>
    <property type="match status" value="1"/>
</dbReference>
<dbReference type="AlphaFoldDB" id="A0A0B2VMB3"/>
<keyword evidence="6" id="KW-1185">Reference proteome</keyword>
<dbReference type="PANTHER" id="PTHR47219:SF20">
    <property type="entry name" value="TBC1 DOMAIN FAMILY MEMBER 2B"/>
    <property type="match status" value="1"/>
</dbReference>
<keyword evidence="1" id="KW-0175">Coiled coil</keyword>
<dbReference type="PROSITE" id="PS50003">
    <property type="entry name" value="PH_DOMAIN"/>
    <property type="match status" value="1"/>
</dbReference>
<feature type="compositionally biased region" description="Basic and acidic residues" evidence="2">
    <location>
        <begin position="263"/>
        <end position="279"/>
    </location>
</feature>
<dbReference type="PANTHER" id="PTHR47219">
    <property type="entry name" value="RAB GTPASE-ACTIVATING PROTEIN 1-LIKE"/>
    <property type="match status" value="1"/>
</dbReference>
<evidence type="ECO:0000256" key="1">
    <source>
        <dbReference type="SAM" id="Coils"/>
    </source>
</evidence>
<dbReference type="Proteomes" id="UP000031036">
    <property type="component" value="Unassembled WGS sequence"/>
</dbReference>
<name>A0A0B2VMB3_TOXCA</name>
<feature type="coiled-coil region" evidence="1">
    <location>
        <begin position="369"/>
        <end position="410"/>
    </location>
</feature>
<evidence type="ECO:0000313" key="6">
    <source>
        <dbReference type="Proteomes" id="UP000031036"/>
    </source>
</evidence>
<dbReference type="OMA" id="FWFLVAI"/>
<sequence>MIIAEKRSCCNRHFNHIQQTLPIERTIVRADCVKRYHAIHQHSMASASSQGWYSIVGYMYMKPIGGAFSLLKPRKRMFFALEETESTLMFFKDEADFIKRKEPVGAIPLLNAACTIAESSNTSFAIHANGRTYGFDADNEQSATRWMSALQNRRESVDLNENIRKTGRQLRRRLSSFARSRSASLPSESELQTRQISRYPALHRRRRTTALHRVRSTDFAPFGSASTDDKEKCEGKRERIPSWFDDWIRSWLNEQPFTATANELDKTSSIERRDDHGAEVHGSSGSTSMCDSDQCSTVSSEIISAEEVNRLRIINNRQKERIQELNEEKKKLMVEMSQMREFQNATAETINDNFKASLIAQNKFLNAEVLRLSERSEAEQRTIKKLKEAKEELEEDMNSFRREYVFLLQSCIRIPLSDQHSIDVLQVKLLGGDVHKKRVLRLLEEARLTDPTLPTFESVTELGNYVDVYGYRHSFSDEGLALHYICTLLHAHYRERSQPQAEHRNAWKKYLQKCKHHFNNTPEARRLVRGGIPCEMRTTVWRMIIHQQVSDVKKKYGKYYYRNLCNSQGTPAERQYSASHQKQIMLDLLRTMPSNVHFMSPTCKGVQQLEQVLRAYCLHNPVIGYCQGMNFIASTAMLFVGAEDTFWFLVAITEKYFNSSYFDQSLTGAQADQEVLKELLYSRLPRLSAHLDSCDIDLATVTLNWFLALFFDAVPFQSSEQLIKLQHFV</sequence>
<evidence type="ECO:0000259" key="4">
    <source>
        <dbReference type="PROSITE" id="PS50086"/>
    </source>
</evidence>
<dbReference type="SMART" id="SM00233">
    <property type="entry name" value="PH"/>
    <property type="match status" value="1"/>
</dbReference>
<dbReference type="Pfam" id="PF00169">
    <property type="entry name" value="PH"/>
    <property type="match status" value="1"/>
</dbReference>
<dbReference type="InterPro" id="IPR001849">
    <property type="entry name" value="PH_domain"/>
</dbReference>
<feature type="coiled-coil region" evidence="1">
    <location>
        <begin position="308"/>
        <end position="342"/>
    </location>
</feature>
<dbReference type="PROSITE" id="PS50086">
    <property type="entry name" value="TBC_RABGAP"/>
    <property type="match status" value="1"/>
</dbReference>
<dbReference type="InterPro" id="IPR011993">
    <property type="entry name" value="PH-like_dom_sf"/>
</dbReference>
<reference evidence="5 6" key="1">
    <citation type="submission" date="2014-11" db="EMBL/GenBank/DDBJ databases">
        <title>Genetic blueprint of the zoonotic pathogen Toxocara canis.</title>
        <authorList>
            <person name="Zhu X.-Q."/>
            <person name="Korhonen P.K."/>
            <person name="Cai H."/>
            <person name="Young N.D."/>
            <person name="Nejsum P."/>
            <person name="von Samson-Himmelstjerna G."/>
            <person name="Boag P.R."/>
            <person name="Tan P."/>
            <person name="Li Q."/>
            <person name="Min J."/>
            <person name="Yang Y."/>
            <person name="Wang X."/>
            <person name="Fang X."/>
            <person name="Hall R.S."/>
            <person name="Hofmann A."/>
            <person name="Sternberg P.W."/>
            <person name="Jex A.R."/>
            <person name="Gasser R.B."/>
        </authorList>
    </citation>
    <scope>NUCLEOTIDE SEQUENCE [LARGE SCALE GENOMIC DNA]</scope>
    <source>
        <strain evidence="5">PN_DK_2014</strain>
    </source>
</reference>
<dbReference type="GO" id="GO:0005096">
    <property type="term" value="F:GTPase activator activity"/>
    <property type="evidence" value="ECO:0007669"/>
    <property type="project" value="TreeGrafter"/>
</dbReference>
<dbReference type="InterPro" id="IPR000195">
    <property type="entry name" value="Rab-GAP-TBC_dom"/>
</dbReference>
<feature type="domain" description="Rab-GAP TBC" evidence="4">
    <location>
        <begin position="531"/>
        <end position="729"/>
    </location>
</feature>
<protein>
    <submittedName>
        <fullName evidence="5">TBC1 domain family member 2B</fullName>
    </submittedName>
</protein>
<feature type="domain" description="PH" evidence="3">
    <location>
        <begin position="52"/>
        <end position="155"/>
    </location>
</feature>
<gene>
    <name evidence="5" type="primary">Tbc1d2b</name>
    <name evidence="5" type="ORF">Tcan_06735</name>
</gene>
<comment type="caution">
    <text evidence="5">The sequence shown here is derived from an EMBL/GenBank/DDBJ whole genome shotgun (WGS) entry which is preliminary data.</text>
</comment>
<feature type="compositionally biased region" description="Polar residues" evidence="2">
    <location>
        <begin position="283"/>
        <end position="293"/>
    </location>
</feature>
<dbReference type="InterPro" id="IPR050302">
    <property type="entry name" value="Rab_GAP_TBC_domain"/>
</dbReference>
<evidence type="ECO:0000256" key="2">
    <source>
        <dbReference type="SAM" id="MobiDB-lite"/>
    </source>
</evidence>
<dbReference type="STRING" id="6265.A0A0B2VMB3"/>
<proteinExistence type="predicted"/>
<dbReference type="SUPFAM" id="SSF47923">
    <property type="entry name" value="Ypt/Rab-GAP domain of gyp1p"/>
    <property type="match status" value="1"/>
</dbReference>
<accession>A0A0B2VMB3</accession>
<dbReference type="SUPFAM" id="SSF50729">
    <property type="entry name" value="PH domain-like"/>
    <property type="match status" value="1"/>
</dbReference>
<feature type="region of interest" description="Disordered" evidence="2">
    <location>
        <begin position="262"/>
        <end position="293"/>
    </location>
</feature>
<dbReference type="OrthoDB" id="294251at2759"/>
<dbReference type="Gene3D" id="1.10.8.270">
    <property type="entry name" value="putative rabgap domain of human tbc1 domain family member 14 like domains"/>
    <property type="match status" value="1"/>
</dbReference>